<feature type="non-terminal residue" evidence="1">
    <location>
        <position position="112"/>
    </location>
</feature>
<comment type="caution">
    <text evidence="1">The sequence shown here is derived from an EMBL/GenBank/DDBJ whole genome shotgun (WGS) entry which is preliminary data.</text>
</comment>
<organism evidence="1 2">
    <name type="scientific">Ilex paraguariensis</name>
    <name type="common">yerba mate</name>
    <dbReference type="NCBI Taxonomy" id="185542"/>
    <lineage>
        <taxon>Eukaryota</taxon>
        <taxon>Viridiplantae</taxon>
        <taxon>Streptophyta</taxon>
        <taxon>Embryophyta</taxon>
        <taxon>Tracheophyta</taxon>
        <taxon>Spermatophyta</taxon>
        <taxon>Magnoliopsida</taxon>
        <taxon>eudicotyledons</taxon>
        <taxon>Gunneridae</taxon>
        <taxon>Pentapetalae</taxon>
        <taxon>asterids</taxon>
        <taxon>campanulids</taxon>
        <taxon>Aquifoliales</taxon>
        <taxon>Aquifoliaceae</taxon>
        <taxon>Ilex</taxon>
    </lineage>
</organism>
<name>A0ABC8R561_9AQUA</name>
<keyword evidence="2" id="KW-1185">Reference proteome</keyword>
<proteinExistence type="predicted"/>
<sequence>MEPQYVCFEKSPSDRDVHGNLEIPSRADYVLDRNGVIRVTDRDRITYELIASVRADQRRSLSFCTASSNRQKDNLKALFIYDEDKETRFEKIKTGPPSDVKILIMGNDFWKR</sequence>
<accession>A0ABC8R561</accession>
<reference evidence="1 2" key="1">
    <citation type="submission" date="2024-02" db="EMBL/GenBank/DDBJ databases">
        <authorList>
            <person name="Vignale AGUSTIN F."/>
            <person name="Sosa J E."/>
            <person name="Modenutti C."/>
        </authorList>
    </citation>
    <scope>NUCLEOTIDE SEQUENCE [LARGE SCALE GENOMIC DNA]</scope>
</reference>
<evidence type="ECO:0000313" key="2">
    <source>
        <dbReference type="Proteomes" id="UP001642360"/>
    </source>
</evidence>
<dbReference type="EMBL" id="CAUOFW020001014">
    <property type="protein sequence ID" value="CAK9140099.1"/>
    <property type="molecule type" value="Genomic_DNA"/>
</dbReference>
<dbReference type="Proteomes" id="UP001642360">
    <property type="component" value="Unassembled WGS sequence"/>
</dbReference>
<evidence type="ECO:0000313" key="1">
    <source>
        <dbReference type="EMBL" id="CAK9140099.1"/>
    </source>
</evidence>
<dbReference type="AlphaFoldDB" id="A0ABC8R561"/>
<gene>
    <name evidence="1" type="ORF">ILEXP_LOCUS7529</name>
</gene>
<protein>
    <submittedName>
        <fullName evidence="1">Uncharacterized protein</fullName>
    </submittedName>
</protein>